<dbReference type="Gene3D" id="3.60.21.10">
    <property type="match status" value="2"/>
</dbReference>
<comment type="similarity">
    <text evidence="4">Belongs to the cyclic nucleotide phosphodiesterase class-III family.</text>
</comment>
<evidence type="ECO:0000259" key="5">
    <source>
        <dbReference type="Pfam" id="PF00149"/>
    </source>
</evidence>
<gene>
    <name evidence="6" type="ORF">GGR00_005246</name>
</gene>
<keyword evidence="3" id="KW-0408">Iron</keyword>
<keyword evidence="1" id="KW-0479">Metal-binding</keyword>
<evidence type="ECO:0000313" key="6">
    <source>
        <dbReference type="EMBL" id="MBB6357423.1"/>
    </source>
</evidence>
<reference evidence="6 7" key="1">
    <citation type="submission" date="2020-08" db="EMBL/GenBank/DDBJ databases">
        <title>Genomic Encyclopedia of Type Strains, Phase IV (KMG-IV): sequencing the most valuable type-strain genomes for metagenomic binning, comparative biology and taxonomic classification.</title>
        <authorList>
            <person name="Goeker M."/>
        </authorList>
    </citation>
    <scope>NUCLEOTIDE SEQUENCE [LARGE SCALE GENOMIC DNA]</scope>
    <source>
        <strain evidence="6 7">DSM 7051</strain>
    </source>
</reference>
<evidence type="ECO:0000256" key="4">
    <source>
        <dbReference type="ARBA" id="ARBA00025742"/>
    </source>
</evidence>
<name>A0A7X0FCY3_9HYPH</name>
<evidence type="ECO:0000256" key="2">
    <source>
        <dbReference type="ARBA" id="ARBA00022801"/>
    </source>
</evidence>
<dbReference type="PANTHER" id="PTHR42988">
    <property type="entry name" value="PHOSPHOHYDROLASE"/>
    <property type="match status" value="1"/>
</dbReference>
<keyword evidence="2" id="KW-0378">Hydrolase</keyword>
<dbReference type="EMBL" id="JACHOU010000024">
    <property type="protein sequence ID" value="MBB6357423.1"/>
    <property type="molecule type" value="Genomic_DNA"/>
</dbReference>
<dbReference type="RefSeq" id="WP_184702185.1">
    <property type="nucleotide sequence ID" value="NZ_BAABEG010000001.1"/>
</dbReference>
<dbReference type="Pfam" id="PF00149">
    <property type="entry name" value="Metallophos"/>
    <property type="match status" value="1"/>
</dbReference>
<dbReference type="GO" id="GO:0046872">
    <property type="term" value="F:metal ion binding"/>
    <property type="evidence" value="ECO:0007669"/>
    <property type="project" value="UniProtKB-KW"/>
</dbReference>
<dbReference type="InterPro" id="IPR004843">
    <property type="entry name" value="Calcineurin-like_PHP"/>
</dbReference>
<keyword evidence="7" id="KW-1185">Reference proteome</keyword>
<dbReference type="SUPFAM" id="SSF56300">
    <property type="entry name" value="Metallo-dependent phosphatases"/>
    <property type="match status" value="1"/>
</dbReference>
<dbReference type="PANTHER" id="PTHR42988:SF2">
    <property type="entry name" value="CYCLIC NUCLEOTIDE PHOSPHODIESTERASE CBUA0032-RELATED"/>
    <property type="match status" value="1"/>
</dbReference>
<evidence type="ECO:0000256" key="3">
    <source>
        <dbReference type="ARBA" id="ARBA00023004"/>
    </source>
</evidence>
<evidence type="ECO:0000256" key="1">
    <source>
        <dbReference type="ARBA" id="ARBA00022723"/>
    </source>
</evidence>
<dbReference type="GO" id="GO:0016787">
    <property type="term" value="F:hydrolase activity"/>
    <property type="evidence" value="ECO:0007669"/>
    <property type="project" value="UniProtKB-KW"/>
</dbReference>
<evidence type="ECO:0000313" key="7">
    <source>
        <dbReference type="Proteomes" id="UP000536262"/>
    </source>
</evidence>
<protein>
    <submittedName>
        <fullName evidence="6">3',5'-cyclic AMP phosphodiesterase CpdA</fullName>
    </submittedName>
</protein>
<organism evidence="6 7">
    <name type="scientific">Aminobacter aganoensis</name>
    <dbReference type="NCBI Taxonomy" id="83264"/>
    <lineage>
        <taxon>Bacteria</taxon>
        <taxon>Pseudomonadati</taxon>
        <taxon>Pseudomonadota</taxon>
        <taxon>Alphaproteobacteria</taxon>
        <taxon>Hyphomicrobiales</taxon>
        <taxon>Phyllobacteriaceae</taxon>
        <taxon>Aminobacter</taxon>
    </lineage>
</organism>
<dbReference type="CDD" id="cd00838">
    <property type="entry name" value="MPP_superfamily"/>
    <property type="match status" value="1"/>
</dbReference>
<feature type="domain" description="Calcineurin-like phosphoesterase" evidence="5">
    <location>
        <begin position="1"/>
        <end position="115"/>
    </location>
</feature>
<comment type="caution">
    <text evidence="6">The sequence shown here is derived from an EMBL/GenBank/DDBJ whole genome shotgun (WGS) entry which is preliminary data.</text>
</comment>
<dbReference type="InterPro" id="IPR050884">
    <property type="entry name" value="CNP_phosphodiesterase-III"/>
</dbReference>
<proteinExistence type="inferred from homology"/>
<accession>A0A7X0FCY3</accession>
<dbReference type="InterPro" id="IPR029052">
    <property type="entry name" value="Metallo-depent_PP-like"/>
</dbReference>
<sequence>MKIAVIADPHFHDIDYRQGVGRGDRVAVRTLVDTSASTRVFNESFHATKALLDDIVRRGISLVIVAGDLTDDGQQSTMAAATALLADYSRRFGLRFVATAGNHDLYASHGRHQSKRFLNADGSHTLVTSDPAMAYGDSVERIVSDEMYCGGYGSAIPAMGAYGFFRSEDDRHWECPFGTDDRLEARTFEIASADGRTVRRMVDASFLVEPVDGLWLLSIDANVFEPKDGDLDERLEKSYHDSTDAGWNAMPRNKGFVLDWMKDVAARAKALGKRLVAFSHYPAIDPLNGTSADEAKLLNDTSFLRRTPLPEASKAVAATGIKVHLSGHLHINDTALFRDGDDWLVNIAVPSMVGFPPAYKVLEIGDRRLEVETVVVADVPGHDAAFAHYRVEVAREGTSAAVTEATSHADFLSRHLAEMVRHRYLPKEWPRDLAALVPHVNLGDLERLAETASPLSVTDALPLLASSARMAGDDWRALPFFEMIVDWYRLRKGREVALDFIDPLRIAAYRHLAARFAVGAWPEGCLQDRLASFMRMMMDWLASAPSRDFAVDLATGEVTSRDHLGRTVRRQTGSA</sequence>
<dbReference type="Proteomes" id="UP000536262">
    <property type="component" value="Unassembled WGS sequence"/>
</dbReference>
<dbReference type="AlphaFoldDB" id="A0A7X0FCY3"/>